<feature type="chain" id="PRO_5044229143" evidence="2">
    <location>
        <begin position="26"/>
        <end position="388"/>
    </location>
</feature>
<reference evidence="4" key="1">
    <citation type="journal article" date="2013" name="Nature">
        <title>Pan genome of the phytoplankton Emiliania underpins its global distribution.</title>
        <authorList>
            <person name="Read B.A."/>
            <person name="Kegel J."/>
            <person name="Klute M.J."/>
            <person name="Kuo A."/>
            <person name="Lefebvre S.C."/>
            <person name="Maumus F."/>
            <person name="Mayer C."/>
            <person name="Miller J."/>
            <person name="Monier A."/>
            <person name="Salamov A."/>
            <person name="Young J."/>
            <person name="Aguilar M."/>
            <person name="Claverie J.M."/>
            <person name="Frickenhaus S."/>
            <person name="Gonzalez K."/>
            <person name="Herman E.K."/>
            <person name="Lin Y.C."/>
            <person name="Napier J."/>
            <person name="Ogata H."/>
            <person name="Sarno A.F."/>
            <person name="Shmutz J."/>
            <person name="Schroeder D."/>
            <person name="de Vargas C."/>
            <person name="Verret F."/>
            <person name="von Dassow P."/>
            <person name="Valentin K."/>
            <person name="Van de Peer Y."/>
            <person name="Wheeler G."/>
            <person name="Dacks J.B."/>
            <person name="Delwiche C.F."/>
            <person name="Dyhrman S.T."/>
            <person name="Glockner G."/>
            <person name="John U."/>
            <person name="Richards T."/>
            <person name="Worden A.Z."/>
            <person name="Zhang X."/>
            <person name="Grigoriev I.V."/>
            <person name="Allen A.E."/>
            <person name="Bidle K."/>
            <person name="Borodovsky M."/>
            <person name="Bowler C."/>
            <person name="Brownlee C."/>
            <person name="Cock J.M."/>
            <person name="Elias M."/>
            <person name="Gladyshev V.N."/>
            <person name="Groth M."/>
            <person name="Guda C."/>
            <person name="Hadaegh A."/>
            <person name="Iglesias-Rodriguez M.D."/>
            <person name="Jenkins J."/>
            <person name="Jones B.M."/>
            <person name="Lawson T."/>
            <person name="Leese F."/>
            <person name="Lindquist E."/>
            <person name="Lobanov A."/>
            <person name="Lomsadze A."/>
            <person name="Malik S.B."/>
            <person name="Marsh M.E."/>
            <person name="Mackinder L."/>
            <person name="Mock T."/>
            <person name="Mueller-Roeber B."/>
            <person name="Pagarete A."/>
            <person name="Parker M."/>
            <person name="Probert I."/>
            <person name="Quesneville H."/>
            <person name="Raines C."/>
            <person name="Rensing S.A."/>
            <person name="Riano-Pachon D.M."/>
            <person name="Richier S."/>
            <person name="Rokitta S."/>
            <person name="Shiraiwa Y."/>
            <person name="Soanes D.M."/>
            <person name="van der Giezen M."/>
            <person name="Wahlund T.M."/>
            <person name="Williams B."/>
            <person name="Wilson W."/>
            <person name="Wolfe G."/>
            <person name="Wurch L.L."/>
        </authorList>
    </citation>
    <scope>NUCLEOTIDE SEQUENCE</scope>
</reference>
<reference evidence="3" key="2">
    <citation type="submission" date="2024-10" db="UniProtKB">
        <authorList>
            <consortium name="EnsemblProtists"/>
        </authorList>
    </citation>
    <scope>IDENTIFICATION</scope>
</reference>
<dbReference type="AlphaFoldDB" id="A0A0D3IGS6"/>
<dbReference type="PaxDb" id="2903-EOD10461"/>
<dbReference type="HOGENOM" id="CLU_712578_0_0_1"/>
<evidence type="ECO:0000313" key="3">
    <source>
        <dbReference type="EnsemblProtists" id="EOD10461"/>
    </source>
</evidence>
<keyword evidence="4" id="KW-1185">Reference proteome</keyword>
<dbReference type="RefSeq" id="XP_005762890.1">
    <property type="nucleotide sequence ID" value="XM_005762833.1"/>
</dbReference>
<evidence type="ECO:0000256" key="2">
    <source>
        <dbReference type="SAM" id="SignalP"/>
    </source>
</evidence>
<keyword evidence="2" id="KW-0732">Signal</keyword>
<dbReference type="KEGG" id="ehx:EMIHUDRAFT_215681"/>
<accession>A0A0D3IGS6</accession>
<dbReference type="EnsemblProtists" id="EOD10461">
    <property type="protein sequence ID" value="EOD10461"/>
    <property type="gene ID" value="EMIHUDRAFT_215681"/>
</dbReference>
<feature type="compositionally biased region" description="Acidic residues" evidence="1">
    <location>
        <begin position="328"/>
        <end position="339"/>
    </location>
</feature>
<feature type="signal peptide" evidence="2">
    <location>
        <begin position="1"/>
        <end position="25"/>
    </location>
</feature>
<evidence type="ECO:0000313" key="4">
    <source>
        <dbReference type="Proteomes" id="UP000013827"/>
    </source>
</evidence>
<dbReference type="Proteomes" id="UP000013827">
    <property type="component" value="Unassembled WGS sequence"/>
</dbReference>
<proteinExistence type="predicted"/>
<feature type="compositionally biased region" description="Low complexity" evidence="1">
    <location>
        <begin position="281"/>
        <end position="290"/>
    </location>
</feature>
<organism evidence="3 4">
    <name type="scientific">Emiliania huxleyi (strain CCMP1516)</name>
    <dbReference type="NCBI Taxonomy" id="280463"/>
    <lineage>
        <taxon>Eukaryota</taxon>
        <taxon>Haptista</taxon>
        <taxon>Haptophyta</taxon>
        <taxon>Prymnesiophyceae</taxon>
        <taxon>Isochrysidales</taxon>
        <taxon>Noelaerhabdaceae</taxon>
        <taxon>Emiliania</taxon>
    </lineage>
</organism>
<protein>
    <submittedName>
        <fullName evidence="3">Uncharacterized protein</fullName>
    </submittedName>
</protein>
<feature type="region of interest" description="Disordered" evidence="1">
    <location>
        <begin position="328"/>
        <end position="388"/>
    </location>
</feature>
<feature type="region of interest" description="Disordered" evidence="1">
    <location>
        <begin position="276"/>
        <end position="295"/>
    </location>
</feature>
<sequence length="388" mass="41327">MSFRGALGERPRSAVLLLLLTSASGAPVSGSDSAARQEAIDSLVARSSLVELQISGSRTGLVYRVGVEGCLPLRQSGPPRTLYLVAWSLGHTILPSRIQLHPPIGREQFTGAAPLMRSMALAADAGAWRNGISATQKEGKVKARSDHLLDEAAWRTFPHAAKLLARWVDGALEPLPAGVQLLRAEGYPRGNLIDGPPVEYKDLVLLLDDVGVYSLLVGTVSRLLDRLTDRRSAVGEQAVYAVSAELKVEVLALFDPELELGRRAREVYDAFLRAPDDIESSPESPLGSPLTDGTRAAQDRTLLRRLEQQTDDGMAAVDETEILSETLDDGEEDGEDECDQSAGEAAGLLILGSGECEDDQGSEPPSGGDADVEADAAFAHASEESAEL</sequence>
<evidence type="ECO:0000256" key="1">
    <source>
        <dbReference type="SAM" id="MobiDB-lite"/>
    </source>
</evidence>
<dbReference type="GeneID" id="17256578"/>
<name>A0A0D3IGS6_EMIH1</name>